<keyword evidence="3" id="KW-1185">Reference proteome</keyword>
<evidence type="ECO:0000313" key="3">
    <source>
        <dbReference type="Proteomes" id="UP000308652"/>
    </source>
</evidence>
<keyword evidence="1" id="KW-0812">Transmembrane</keyword>
<protein>
    <submittedName>
        <fullName evidence="2">Uncharacterized protein</fullName>
    </submittedName>
</protein>
<reference evidence="2 3" key="1">
    <citation type="journal article" date="2019" name="Nat. Ecol. Evol.">
        <title>Megaphylogeny resolves global patterns of mushroom evolution.</title>
        <authorList>
            <person name="Varga T."/>
            <person name="Krizsan K."/>
            <person name="Foldi C."/>
            <person name="Dima B."/>
            <person name="Sanchez-Garcia M."/>
            <person name="Sanchez-Ramirez S."/>
            <person name="Szollosi G.J."/>
            <person name="Szarkandi J.G."/>
            <person name="Papp V."/>
            <person name="Albert L."/>
            <person name="Andreopoulos W."/>
            <person name="Angelini C."/>
            <person name="Antonin V."/>
            <person name="Barry K.W."/>
            <person name="Bougher N.L."/>
            <person name="Buchanan P."/>
            <person name="Buyck B."/>
            <person name="Bense V."/>
            <person name="Catcheside P."/>
            <person name="Chovatia M."/>
            <person name="Cooper J."/>
            <person name="Damon W."/>
            <person name="Desjardin D."/>
            <person name="Finy P."/>
            <person name="Geml J."/>
            <person name="Haridas S."/>
            <person name="Hughes K."/>
            <person name="Justo A."/>
            <person name="Karasinski D."/>
            <person name="Kautmanova I."/>
            <person name="Kiss B."/>
            <person name="Kocsube S."/>
            <person name="Kotiranta H."/>
            <person name="LaButti K.M."/>
            <person name="Lechner B.E."/>
            <person name="Liimatainen K."/>
            <person name="Lipzen A."/>
            <person name="Lukacs Z."/>
            <person name="Mihaltcheva S."/>
            <person name="Morgado L.N."/>
            <person name="Niskanen T."/>
            <person name="Noordeloos M.E."/>
            <person name="Ohm R.A."/>
            <person name="Ortiz-Santana B."/>
            <person name="Ovrebo C."/>
            <person name="Racz N."/>
            <person name="Riley R."/>
            <person name="Savchenko A."/>
            <person name="Shiryaev A."/>
            <person name="Soop K."/>
            <person name="Spirin V."/>
            <person name="Szebenyi C."/>
            <person name="Tomsovsky M."/>
            <person name="Tulloss R.E."/>
            <person name="Uehling J."/>
            <person name="Grigoriev I.V."/>
            <person name="Vagvolgyi C."/>
            <person name="Papp T."/>
            <person name="Martin F.M."/>
            <person name="Miettinen O."/>
            <person name="Hibbett D.S."/>
            <person name="Nagy L.G."/>
        </authorList>
    </citation>
    <scope>NUCLEOTIDE SEQUENCE [LARGE SCALE GENOMIC DNA]</scope>
    <source>
        <strain evidence="2 3">CBS 166.37</strain>
    </source>
</reference>
<dbReference type="EMBL" id="ML213605">
    <property type="protein sequence ID" value="TFK38030.1"/>
    <property type="molecule type" value="Genomic_DNA"/>
</dbReference>
<organism evidence="2 3">
    <name type="scientific">Crucibulum laeve</name>
    <dbReference type="NCBI Taxonomy" id="68775"/>
    <lineage>
        <taxon>Eukaryota</taxon>
        <taxon>Fungi</taxon>
        <taxon>Dikarya</taxon>
        <taxon>Basidiomycota</taxon>
        <taxon>Agaricomycotina</taxon>
        <taxon>Agaricomycetes</taxon>
        <taxon>Agaricomycetidae</taxon>
        <taxon>Agaricales</taxon>
        <taxon>Agaricineae</taxon>
        <taxon>Nidulariaceae</taxon>
        <taxon>Crucibulum</taxon>
    </lineage>
</organism>
<name>A0A5C3LYK3_9AGAR</name>
<proteinExistence type="predicted"/>
<accession>A0A5C3LYK3</accession>
<gene>
    <name evidence="2" type="ORF">BDQ12DRAFT_135041</name>
</gene>
<sequence>MIRLDSQIRRKSVLLTAFSNPFFSLPCIASFSVIPKWLETSLRVLLRRETRLGRGSLFQLVS</sequence>
<dbReference type="AlphaFoldDB" id="A0A5C3LYK3"/>
<dbReference type="Proteomes" id="UP000308652">
    <property type="component" value="Unassembled WGS sequence"/>
</dbReference>
<evidence type="ECO:0000256" key="1">
    <source>
        <dbReference type="SAM" id="Phobius"/>
    </source>
</evidence>
<keyword evidence="1" id="KW-1133">Transmembrane helix</keyword>
<keyword evidence="1" id="KW-0472">Membrane</keyword>
<evidence type="ECO:0000313" key="2">
    <source>
        <dbReference type="EMBL" id="TFK38030.1"/>
    </source>
</evidence>
<feature type="transmembrane region" description="Helical" evidence="1">
    <location>
        <begin position="12"/>
        <end position="34"/>
    </location>
</feature>